<proteinExistence type="predicted"/>
<dbReference type="Proteomes" id="UP000031599">
    <property type="component" value="Unassembled WGS sequence"/>
</dbReference>
<reference evidence="2 3" key="1">
    <citation type="submission" date="2014-12" db="EMBL/GenBank/DDBJ databases">
        <title>Genome assembly of Enhygromyxa salina DSM 15201.</title>
        <authorList>
            <person name="Sharma G."/>
            <person name="Subramanian S."/>
        </authorList>
    </citation>
    <scope>NUCLEOTIDE SEQUENCE [LARGE SCALE GENOMIC DNA]</scope>
    <source>
        <strain evidence="2 3">DSM 15201</strain>
    </source>
</reference>
<dbReference type="PROSITE" id="PS51257">
    <property type="entry name" value="PROKAR_LIPOPROTEIN"/>
    <property type="match status" value="1"/>
</dbReference>
<protein>
    <recommendedName>
        <fullName evidence="4">Lipoprotein</fullName>
    </recommendedName>
</protein>
<evidence type="ECO:0000313" key="2">
    <source>
        <dbReference type="EMBL" id="KIG12084.1"/>
    </source>
</evidence>
<dbReference type="EMBL" id="JMCC02000152">
    <property type="protein sequence ID" value="KIG12084.1"/>
    <property type="molecule type" value="Genomic_DNA"/>
</dbReference>
<dbReference type="RefSeq" id="WP_052558500.1">
    <property type="nucleotide sequence ID" value="NZ_JMCC02000152.1"/>
</dbReference>
<feature type="region of interest" description="Disordered" evidence="1">
    <location>
        <begin position="102"/>
        <end position="129"/>
    </location>
</feature>
<gene>
    <name evidence="2" type="ORF">DB30_02058</name>
</gene>
<feature type="compositionally biased region" description="Pro residues" evidence="1">
    <location>
        <begin position="109"/>
        <end position="118"/>
    </location>
</feature>
<sequence>MLGRPRSVVVAGLVVLVTSSCRTTPRDCDDATNERCLWNQGLRKPIASDNEPGQDEVATDPHTSLGSDAKLNEAVTQLVDMMRTGLEWSLVDARARSLCVSEVEADPATDPPTDPATDPPTDGDEGGGASAAWHCDTALLIDTQNLVLEATAAVLSLSTAPLDESASAELLDLARGRFEPWCASEFEELEGTNHLLFYRCALPEGPFLVVARFPRDLDAGAWQVSIAILDAG</sequence>
<dbReference type="AlphaFoldDB" id="A0A0C1Z3A2"/>
<name>A0A0C1Z3A2_9BACT</name>
<accession>A0A0C1Z3A2</accession>
<evidence type="ECO:0000313" key="3">
    <source>
        <dbReference type="Proteomes" id="UP000031599"/>
    </source>
</evidence>
<evidence type="ECO:0008006" key="4">
    <source>
        <dbReference type="Google" id="ProtNLM"/>
    </source>
</evidence>
<comment type="caution">
    <text evidence="2">The sequence shown here is derived from an EMBL/GenBank/DDBJ whole genome shotgun (WGS) entry which is preliminary data.</text>
</comment>
<evidence type="ECO:0000256" key="1">
    <source>
        <dbReference type="SAM" id="MobiDB-lite"/>
    </source>
</evidence>
<feature type="region of interest" description="Disordered" evidence="1">
    <location>
        <begin position="44"/>
        <end position="67"/>
    </location>
</feature>
<organism evidence="2 3">
    <name type="scientific">Enhygromyxa salina</name>
    <dbReference type="NCBI Taxonomy" id="215803"/>
    <lineage>
        <taxon>Bacteria</taxon>
        <taxon>Pseudomonadati</taxon>
        <taxon>Myxococcota</taxon>
        <taxon>Polyangia</taxon>
        <taxon>Nannocystales</taxon>
        <taxon>Nannocystaceae</taxon>
        <taxon>Enhygromyxa</taxon>
    </lineage>
</organism>